<evidence type="ECO:0000313" key="5">
    <source>
        <dbReference type="EMBL" id="PPK70349.1"/>
    </source>
</evidence>
<evidence type="ECO:0000313" key="6">
    <source>
        <dbReference type="Proteomes" id="UP000239203"/>
    </source>
</evidence>
<reference evidence="5 6" key="1">
    <citation type="submission" date="2018-02" db="EMBL/GenBank/DDBJ databases">
        <title>Genomic Encyclopedia of Archaeal and Bacterial Type Strains, Phase II (KMG-II): from individual species to whole genera.</title>
        <authorList>
            <person name="Goeker M."/>
        </authorList>
    </citation>
    <scope>NUCLEOTIDE SEQUENCE [LARGE SCALE GENOMIC DNA]</scope>
    <source>
        <strain evidence="5 6">YU 961-1</strain>
    </source>
</reference>
<accession>A0A2S6GYN8</accession>
<dbReference type="InterPro" id="IPR011098">
    <property type="entry name" value="G5_dom"/>
</dbReference>
<gene>
    <name evidence="5" type="ORF">CLV40_102262</name>
</gene>
<dbReference type="AlphaFoldDB" id="A0A2S6GYN8"/>
<dbReference type="PANTHER" id="PTHR39160">
    <property type="entry name" value="CELL WALL-BINDING PROTEIN YOCH"/>
    <property type="match status" value="1"/>
</dbReference>
<dbReference type="CDD" id="cd13925">
    <property type="entry name" value="RPF"/>
    <property type="match status" value="1"/>
</dbReference>
<evidence type="ECO:0000256" key="1">
    <source>
        <dbReference type="ARBA" id="ARBA00010830"/>
    </source>
</evidence>
<feature type="domain" description="G5" evidence="4">
    <location>
        <begin position="341"/>
        <end position="421"/>
    </location>
</feature>
<organism evidence="5 6">
    <name type="scientific">Actinokineospora auranticolor</name>
    <dbReference type="NCBI Taxonomy" id="155976"/>
    <lineage>
        <taxon>Bacteria</taxon>
        <taxon>Bacillati</taxon>
        <taxon>Actinomycetota</taxon>
        <taxon>Actinomycetes</taxon>
        <taxon>Pseudonocardiales</taxon>
        <taxon>Pseudonocardiaceae</taxon>
        <taxon>Actinokineospora</taxon>
    </lineage>
</organism>
<dbReference type="EMBL" id="PTIX01000002">
    <property type="protein sequence ID" value="PPK70349.1"/>
    <property type="molecule type" value="Genomic_DNA"/>
</dbReference>
<dbReference type="PROSITE" id="PS51109">
    <property type="entry name" value="G5"/>
    <property type="match status" value="1"/>
</dbReference>
<evidence type="ECO:0000256" key="2">
    <source>
        <dbReference type="ARBA" id="ARBA00022729"/>
    </source>
</evidence>
<comment type="caution">
    <text evidence="5">The sequence shown here is derived from an EMBL/GenBank/DDBJ whole genome shotgun (WGS) entry which is preliminary data.</text>
</comment>
<dbReference type="SUPFAM" id="SSF53955">
    <property type="entry name" value="Lysozyme-like"/>
    <property type="match status" value="1"/>
</dbReference>
<dbReference type="PANTHER" id="PTHR39160:SF4">
    <property type="entry name" value="RESUSCITATION-PROMOTING FACTOR RPFB"/>
    <property type="match status" value="1"/>
</dbReference>
<dbReference type="InterPro" id="IPR023346">
    <property type="entry name" value="Lysozyme-like_dom_sf"/>
</dbReference>
<dbReference type="OrthoDB" id="1404170at2"/>
<keyword evidence="3" id="KW-0378">Hydrolase</keyword>
<dbReference type="Proteomes" id="UP000239203">
    <property type="component" value="Unassembled WGS sequence"/>
</dbReference>
<evidence type="ECO:0000256" key="3">
    <source>
        <dbReference type="ARBA" id="ARBA00022801"/>
    </source>
</evidence>
<keyword evidence="2" id="KW-0732">Signal</keyword>
<dbReference type="GO" id="GO:0016787">
    <property type="term" value="F:hydrolase activity"/>
    <property type="evidence" value="ECO:0007669"/>
    <property type="project" value="UniProtKB-KW"/>
</dbReference>
<dbReference type="Gene3D" id="2.20.230.10">
    <property type="entry name" value="Resuscitation-promoting factor rpfb"/>
    <property type="match status" value="1"/>
</dbReference>
<dbReference type="Pfam" id="PF07501">
    <property type="entry name" value="G5"/>
    <property type="match status" value="1"/>
</dbReference>
<comment type="similarity">
    <text evidence="1">Belongs to the transglycosylase family. Rpf subfamily.</text>
</comment>
<dbReference type="Pfam" id="PF03990">
    <property type="entry name" value="DUF348"/>
    <property type="match status" value="3"/>
</dbReference>
<dbReference type="RefSeq" id="WP_104477241.1">
    <property type="nucleotide sequence ID" value="NZ_CP154825.1"/>
</dbReference>
<name>A0A2S6GYN8_9PSEU</name>
<dbReference type="InterPro" id="IPR010618">
    <property type="entry name" value="RPF"/>
</dbReference>
<protein>
    <submittedName>
        <fullName evidence="5">Uncharacterized protein YabE (DUF348 family)</fullName>
    </submittedName>
</protein>
<evidence type="ECO:0000259" key="4">
    <source>
        <dbReference type="PROSITE" id="PS51109"/>
    </source>
</evidence>
<dbReference type="InterPro" id="IPR051933">
    <property type="entry name" value="Resuscitation_pf_RpfB"/>
</dbReference>
<sequence>MSGKQTGGFDRPGHDGFADTDWFTPVRNVATTTLDDDFKAWQAELPAFGSFPSNPSFPDVDADTGYSSSLNITDHDVRFALGPQADEIMATAGVDVDELIRLINAETTVLPVIPDELSAEPQPLKVGTAEPDAPAPGLVAAVKRWKATFLKATIAAVLVTLIGGGGAAIAMNNTVTVDVDGQTHQVNTYADTVGEVLAEEGISVGQHDSLSPSPAAEIGDDGRIVLQRGRQLMLTVDGVQQEHWVRAGTVGDALRQVGAPTNGSWVSAAGDSAMPLNGTSVEIKTAKTVTVYDGGNEPRQITTTALTVDELLREQNLSLGPQDALNTATDLKITSGAEVKISRTGVTVINQSEPIAIPVQKVDDPEADKGKETVVEPGAAGERMVTYRITEKNGKVTKREEIGSKTLTEAKPKIVKVGTKKPPQPETPPVTDGSAWDRLAQCEATGNWAINTGNGYYGGLQFDAGTWRAYGGTAYAALPHQASREQQIAIATKVRDDRGGYSAWPACARKLGLPT</sequence>
<dbReference type="Gene3D" id="1.10.530.10">
    <property type="match status" value="1"/>
</dbReference>
<dbReference type="InterPro" id="IPR007137">
    <property type="entry name" value="DUF348"/>
</dbReference>
<proteinExistence type="inferred from homology"/>
<dbReference type="SMART" id="SM01208">
    <property type="entry name" value="G5"/>
    <property type="match status" value="1"/>
</dbReference>
<dbReference type="Pfam" id="PF06737">
    <property type="entry name" value="Transglycosylas"/>
    <property type="match status" value="1"/>
</dbReference>
<keyword evidence="6" id="KW-1185">Reference proteome</keyword>